<dbReference type="OrthoDB" id="953817at2"/>
<accession>A0A3D9KZA6</accession>
<gene>
    <name evidence="2" type="ORF">C7460_13344</name>
</gene>
<reference evidence="2 3" key="1">
    <citation type="submission" date="2018-07" db="EMBL/GenBank/DDBJ databases">
        <title>Genomic Encyclopedia of Type Strains, Phase IV (KMG-IV): sequencing the most valuable type-strain genomes for metagenomic binning, comparative biology and taxonomic classification.</title>
        <authorList>
            <person name="Goeker M."/>
        </authorList>
    </citation>
    <scope>NUCLEOTIDE SEQUENCE [LARGE SCALE GENOMIC DNA]</scope>
    <source>
        <strain evidence="2 3">DSM 4134</strain>
    </source>
</reference>
<name>A0A3D9KZA6_MARFU</name>
<protein>
    <submittedName>
        <fullName evidence="2">Transposase IS66-like protein</fullName>
    </submittedName>
</protein>
<evidence type="ECO:0000259" key="1">
    <source>
        <dbReference type="Pfam" id="PF13817"/>
    </source>
</evidence>
<comment type="caution">
    <text evidence="2">The sequence shown here is derived from an EMBL/GenBank/DDBJ whole genome shotgun (WGS) entry which is preliminary data.</text>
</comment>
<feature type="domain" description="Transposase IS66 C-terminal" evidence="1">
    <location>
        <begin position="23"/>
        <end position="59"/>
    </location>
</feature>
<dbReference type="EMBL" id="QREG01000033">
    <property type="protein sequence ID" value="RED92075.1"/>
    <property type="molecule type" value="Genomic_DNA"/>
</dbReference>
<evidence type="ECO:0000313" key="3">
    <source>
        <dbReference type="Proteomes" id="UP000256779"/>
    </source>
</evidence>
<sequence>LGRKNYLFARSHDAAQWAAVLYSFLATCKANEVEPHQWLRNTLQIIPDTKVNDLSKLLPTTP</sequence>
<feature type="non-terminal residue" evidence="2">
    <location>
        <position position="1"/>
    </location>
</feature>
<dbReference type="InterPro" id="IPR039552">
    <property type="entry name" value="IS66_C"/>
</dbReference>
<dbReference type="AlphaFoldDB" id="A0A3D9KZA6"/>
<proteinExistence type="predicted"/>
<dbReference type="Pfam" id="PF13817">
    <property type="entry name" value="DDE_Tnp_IS66_C"/>
    <property type="match status" value="1"/>
</dbReference>
<organism evidence="2 3">
    <name type="scientific">Marinoscillum furvescens DSM 4134</name>
    <dbReference type="NCBI Taxonomy" id="1122208"/>
    <lineage>
        <taxon>Bacteria</taxon>
        <taxon>Pseudomonadati</taxon>
        <taxon>Bacteroidota</taxon>
        <taxon>Cytophagia</taxon>
        <taxon>Cytophagales</taxon>
        <taxon>Reichenbachiellaceae</taxon>
        <taxon>Marinoscillum</taxon>
    </lineage>
</organism>
<dbReference type="Proteomes" id="UP000256779">
    <property type="component" value="Unassembled WGS sequence"/>
</dbReference>
<dbReference type="RefSeq" id="WP_147303064.1">
    <property type="nucleotide sequence ID" value="NZ_QREG01000033.1"/>
</dbReference>
<keyword evidence="3" id="KW-1185">Reference proteome</keyword>
<evidence type="ECO:0000313" key="2">
    <source>
        <dbReference type="EMBL" id="RED92075.1"/>
    </source>
</evidence>